<proteinExistence type="inferred from homology"/>
<organism evidence="13 14">
    <name type="scientific">Xanthomonas perforans</name>
    <dbReference type="NCBI Taxonomy" id="442694"/>
    <lineage>
        <taxon>Bacteria</taxon>
        <taxon>Pseudomonadati</taxon>
        <taxon>Pseudomonadota</taxon>
        <taxon>Gammaproteobacteria</taxon>
        <taxon>Lysobacterales</taxon>
        <taxon>Lysobacteraceae</taxon>
        <taxon>Xanthomonas</taxon>
    </lineage>
</organism>
<dbReference type="Proteomes" id="UP000471082">
    <property type="component" value="Unassembled WGS sequence"/>
</dbReference>
<dbReference type="Pfam" id="PF01433">
    <property type="entry name" value="Peptidase_M1"/>
    <property type="match status" value="1"/>
</dbReference>
<feature type="non-terminal residue" evidence="13">
    <location>
        <position position="79"/>
    </location>
</feature>
<keyword evidence="9" id="KW-0378">Hydrolase</keyword>
<dbReference type="GO" id="GO:0016020">
    <property type="term" value="C:membrane"/>
    <property type="evidence" value="ECO:0007669"/>
    <property type="project" value="TreeGrafter"/>
</dbReference>
<comment type="catalytic activity">
    <reaction evidence="1">
        <text>Release of an N-terminal amino acid, Xaa-|-Yaa- from a peptide, amide or arylamide. Xaa is preferably Ala, but may be most amino acids including Pro (slow action). When a terminal hydrophobic residue is followed by a prolyl residue, the two may be released as an intact Xaa-Pro dipeptide.</text>
        <dbReference type="EC" id="3.4.11.2"/>
    </reaction>
</comment>
<dbReference type="PANTHER" id="PTHR11533:SF174">
    <property type="entry name" value="PUROMYCIN-SENSITIVE AMINOPEPTIDASE-RELATED"/>
    <property type="match status" value="1"/>
</dbReference>
<evidence type="ECO:0000256" key="6">
    <source>
        <dbReference type="ARBA" id="ARBA00022438"/>
    </source>
</evidence>
<evidence type="ECO:0000256" key="1">
    <source>
        <dbReference type="ARBA" id="ARBA00000098"/>
    </source>
</evidence>
<dbReference type="InterPro" id="IPR014782">
    <property type="entry name" value="Peptidase_M1_dom"/>
</dbReference>
<evidence type="ECO:0000256" key="10">
    <source>
        <dbReference type="ARBA" id="ARBA00022833"/>
    </source>
</evidence>
<gene>
    <name evidence="13" type="ORF">G3W61_35215</name>
</gene>
<dbReference type="InterPro" id="IPR027268">
    <property type="entry name" value="Peptidase_M4/M1_CTD_sf"/>
</dbReference>
<comment type="caution">
    <text evidence="13">The sequence shown here is derived from an EMBL/GenBank/DDBJ whole genome shotgun (WGS) entry which is preliminary data.</text>
</comment>
<dbReference type="GO" id="GO:0006508">
    <property type="term" value="P:proteolysis"/>
    <property type="evidence" value="ECO:0007669"/>
    <property type="project" value="UniProtKB-KW"/>
</dbReference>
<keyword evidence="6" id="KW-0031">Aminopeptidase</keyword>
<evidence type="ECO:0000256" key="9">
    <source>
        <dbReference type="ARBA" id="ARBA00022801"/>
    </source>
</evidence>
<name>A0A7X5SD22_XANPE</name>
<dbReference type="GO" id="GO:0016285">
    <property type="term" value="F:alanyl aminopeptidase activity"/>
    <property type="evidence" value="ECO:0007669"/>
    <property type="project" value="UniProtKB-EC"/>
</dbReference>
<comment type="cofactor">
    <cofactor evidence="2">
        <name>Zn(2+)</name>
        <dbReference type="ChEBI" id="CHEBI:29105"/>
    </cofactor>
</comment>
<dbReference type="PRINTS" id="PR00756">
    <property type="entry name" value="ALADIPTASE"/>
</dbReference>
<evidence type="ECO:0000259" key="12">
    <source>
        <dbReference type="Pfam" id="PF01433"/>
    </source>
</evidence>
<dbReference type="SUPFAM" id="SSF55486">
    <property type="entry name" value="Metalloproteases ('zincins'), catalytic domain"/>
    <property type="match status" value="1"/>
</dbReference>
<evidence type="ECO:0000313" key="13">
    <source>
        <dbReference type="EMBL" id="NEL81517.1"/>
    </source>
</evidence>
<dbReference type="GO" id="GO:0042277">
    <property type="term" value="F:peptide binding"/>
    <property type="evidence" value="ECO:0007669"/>
    <property type="project" value="TreeGrafter"/>
</dbReference>
<dbReference type="GO" id="GO:0008270">
    <property type="term" value="F:zinc ion binding"/>
    <property type="evidence" value="ECO:0007669"/>
    <property type="project" value="InterPro"/>
</dbReference>
<dbReference type="GO" id="GO:0070006">
    <property type="term" value="F:metalloaminopeptidase activity"/>
    <property type="evidence" value="ECO:0007669"/>
    <property type="project" value="TreeGrafter"/>
</dbReference>
<evidence type="ECO:0000256" key="2">
    <source>
        <dbReference type="ARBA" id="ARBA00001947"/>
    </source>
</evidence>
<dbReference type="Gene3D" id="1.10.390.10">
    <property type="entry name" value="Neutral Protease Domain 2"/>
    <property type="match status" value="1"/>
</dbReference>
<protein>
    <recommendedName>
        <fullName evidence="5">Aminopeptidase N</fullName>
        <ecNumber evidence="4">3.4.11.2</ecNumber>
    </recommendedName>
</protein>
<sequence length="79" mass="9035">LDPAVANIDTKQGVFTVAAHEIAHQWFGNLVTMAWWDDLWLNEGFANWMEARTTAKLHPEWDIDKTGPALKSRAAMRRD</sequence>
<feature type="non-terminal residue" evidence="13">
    <location>
        <position position="1"/>
    </location>
</feature>
<dbReference type="GO" id="GO:0005615">
    <property type="term" value="C:extracellular space"/>
    <property type="evidence" value="ECO:0007669"/>
    <property type="project" value="TreeGrafter"/>
</dbReference>
<evidence type="ECO:0000256" key="3">
    <source>
        <dbReference type="ARBA" id="ARBA00010136"/>
    </source>
</evidence>
<keyword evidence="11" id="KW-0482">Metalloprotease</keyword>
<feature type="domain" description="Peptidase M1 membrane alanine aminopeptidase" evidence="12">
    <location>
        <begin position="2"/>
        <end position="77"/>
    </location>
</feature>
<dbReference type="GO" id="GO:0005737">
    <property type="term" value="C:cytoplasm"/>
    <property type="evidence" value="ECO:0007669"/>
    <property type="project" value="TreeGrafter"/>
</dbReference>
<evidence type="ECO:0000256" key="7">
    <source>
        <dbReference type="ARBA" id="ARBA00022670"/>
    </source>
</evidence>
<evidence type="ECO:0000256" key="8">
    <source>
        <dbReference type="ARBA" id="ARBA00022723"/>
    </source>
</evidence>
<dbReference type="PANTHER" id="PTHR11533">
    <property type="entry name" value="PROTEASE M1 ZINC METALLOPROTEASE"/>
    <property type="match status" value="1"/>
</dbReference>
<dbReference type="AlphaFoldDB" id="A0A7X5SD22"/>
<keyword evidence="8" id="KW-0479">Metal-binding</keyword>
<dbReference type="InterPro" id="IPR050344">
    <property type="entry name" value="Peptidase_M1_aminopeptidases"/>
</dbReference>
<dbReference type="InterPro" id="IPR001930">
    <property type="entry name" value="Peptidase_M1"/>
</dbReference>
<keyword evidence="7" id="KW-0645">Protease</keyword>
<evidence type="ECO:0000256" key="11">
    <source>
        <dbReference type="ARBA" id="ARBA00023049"/>
    </source>
</evidence>
<accession>A0A7X5SD22</accession>
<dbReference type="EMBL" id="JAAGYU010002675">
    <property type="protein sequence ID" value="NEL81517.1"/>
    <property type="molecule type" value="Genomic_DNA"/>
</dbReference>
<reference evidence="13 14" key="1">
    <citation type="submission" date="2019-11" db="EMBL/GenBank/DDBJ databases">
        <title>Genome-resolved metagenomics to study the prevalence of co-infection and intraspecific heterogeneity among plant pathogen metapopulations.</title>
        <authorList>
            <person name="Newberry E."/>
            <person name="Bhandari R."/>
            <person name="Kemble J."/>
            <person name="Sikora E."/>
            <person name="Potnis N."/>
        </authorList>
    </citation>
    <scope>NUCLEOTIDE SEQUENCE [LARGE SCALE GENOMIC DNA]</scope>
    <source>
        <strain evidence="13">Xp_Tom_Tuscaloosa_18b</strain>
    </source>
</reference>
<dbReference type="EC" id="3.4.11.2" evidence="4"/>
<comment type="similarity">
    <text evidence="3">Belongs to the peptidase M1 family.</text>
</comment>
<dbReference type="GO" id="GO:0043171">
    <property type="term" value="P:peptide catabolic process"/>
    <property type="evidence" value="ECO:0007669"/>
    <property type="project" value="TreeGrafter"/>
</dbReference>
<keyword evidence="10" id="KW-0862">Zinc</keyword>
<evidence type="ECO:0000256" key="4">
    <source>
        <dbReference type="ARBA" id="ARBA00012564"/>
    </source>
</evidence>
<evidence type="ECO:0000313" key="14">
    <source>
        <dbReference type="Proteomes" id="UP000471082"/>
    </source>
</evidence>
<evidence type="ECO:0000256" key="5">
    <source>
        <dbReference type="ARBA" id="ARBA00015611"/>
    </source>
</evidence>